<gene>
    <name evidence="2" type="ORF">HMPREF0083_05938</name>
</gene>
<reference evidence="2 3" key="1">
    <citation type="submission" date="2013-08" db="EMBL/GenBank/DDBJ databases">
        <authorList>
            <person name="Weinstock G."/>
            <person name="Sodergren E."/>
            <person name="Wylie T."/>
            <person name="Fulton L."/>
            <person name="Fulton R."/>
            <person name="Fronick C."/>
            <person name="O'Laughlin M."/>
            <person name="Godfrey J."/>
            <person name="Miner T."/>
            <person name="Herter B."/>
            <person name="Appelbaum E."/>
            <person name="Cordes M."/>
            <person name="Lek S."/>
            <person name="Wollam A."/>
            <person name="Pepin K.H."/>
            <person name="Palsikar V.B."/>
            <person name="Mitreva M."/>
            <person name="Wilson R.K."/>
        </authorList>
    </citation>
    <scope>NUCLEOTIDE SEQUENCE [LARGE SCALE GENOMIC DNA]</scope>
    <source>
        <strain evidence="2 3">ATCC 12856</strain>
    </source>
</reference>
<dbReference type="InterPro" id="IPR021778">
    <property type="entry name" value="Se/S_carrier-like"/>
</dbReference>
<comment type="caution">
    <text evidence="2">The sequence shown here is derived from an EMBL/GenBank/DDBJ whole genome shotgun (WGS) entry which is preliminary data.</text>
</comment>
<dbReference type="EMBL" id="AWSJ01000373">
    <property type="protein sequence ID" value="ERI04860.1"/>
    <property type="molecule type" value="Genomic_DNA"/>
</dbReference>
<dbReference type="eggNOG" id="ENOG5033A63">
    <property type="taxonomic scope" value="Bacteria"/>
</dbReference>
<keyword evidence="3" id="KW-1185">Reference proteome</keyword>
<dbReference type="Pfam" id="PF11823">
    <property type="entry name" value="Se_S_carrier"/>
    <property type="match status" value="1"/>
</dbReference>
<evidence type="ECO:0000313" key="3">
    <source>
        <dbReference type="Proteomes" id="UP000016511"/>
    </source>
</evidence>
<accession>U1WQG8</accession>
<dbReference type="AlphaFoldDB" id="U1WQG8"/>
<evidence type="ECO:0000259" key="1">
    <source>
        <dbReference type="Pfam" id="PF11823"/>
    </source>
</evidence>
<name>U1WQG8_ANEAE</name>
<dbReference type="Proteomes" id="UP000016511">
    <property type="component" value="Unassembled WGS sequence"/>
</dbReference>
<organism evidence="2 3">
    <name type="scientific">Aneurinibacillus aneurinilyticus ATCC 12856</name>
    <dbReference type="NCBI Taxonomy" id="649747"/>
    <lineage>
        <taxon>Bacteria</taxon>
        <taxon>Bacillati</taxon>
        <taxon>Bacillota</taxon>
        <taxon>Bacilli</taxon>
        <taxon>Bacillales</taxon>
        <taxon>Paenibacillaceae</taxon>
        <taxon>Aneurinibacillus group</taxon>
        <taxon>Aneurinibacillus</taxon>
    </lineage>
</organism>
<evidence type="ECO:0000313" key="2">
    <source>
        <dbReference type="EMBL" id="ERI04860.1"/>
    </source>
</evidence>
<proteinExistence type="predicted"/>
<dbReference type="STRING" id="649747.HMPREF0083_05938"/>
<protein>
    <recommendedName>
        <fullName evidence="1">Putative Se/S carrier protein-like domain-containing protein</fullName>
    </recommendedName>
</protein>
<sequence length="112" mass="12880">MTPILVFVIFLYKAYKNKEIQMNQCILIAFDSTQQALRTEMLLEYADIEIDTRPTPKEITAGCALSIDIPAADFTIASRIIRDEKVEIKGYYHMVEGVYVPFAEQGEREREV</sequence>
<dbReference type="HOGENOM" id="CLU_167443_3_0_9"/>
<dbReference type="PATRIC" id="fig|649747.3.peg.5315"/>
<feature type="domain" description="Putative Se/S carrier protein-like" evidence="1">
    <location>
        <begin position="27"/>
        <end position="92"/>
    </location>
</feature>